<organism evidence="2">
    <name type="scientific">uncultured prokaryote</name>
    <dbReference type="NCBI Taxonomy" id="198431"/>
    <lineage>
        <taxon>unclassified sequences</taxon>
        <taxon>environmental samples</taxon>
    </lineage>
</organism>
<name>A0A0H5Q3J8_9ZZZZ</name>
<accession>A0A0H5Q3J8</accession>
<evidence type="ECO:0000313" key="2">
    <source>
        <dbReference type="EMBL" id="CRY96458.1"/>
    </source>
</evidence>
<reference evidence="2" key="1">
    <citation type="submission" date="2015-06" db="EMBL/GenBank/DDBJ databases">
        <authorList>
            <person name="Joergensen T."/>
        </authorList>
    </citation>
    <scope>NUCLEOTIDE SEQUENCE</scope>
    <source>
        <strain evidence="2">RGFK1098</strain>
    </source>
</reference>
<reference evidence="2" key="2">
    <citation type="submission" date="2015-07" db="EMBL/GenBank/DDBJ databases">
        <title>Plasmids, circular viruses and viroids from rat gut.</title>
        <authorList>
            <person name="Jorgensen T.J."/>
            <person name="Hansen M.A."/>
            <person name="Xu Z."/>
            <person name="Tabak M.A."/>
            <person name="Sorensen S.J."/>
            <person name="Hansen L.H."/>
        </authorList>
    </citation>
    <scope>NUCLEOTIDE SEQUENCE</scope>
    <source>
        <strain evidence="2">RGFK1098</strain>
    </source>
</reference>
<proteinExistence type="predicted"/>
<evidence type="ECO:0000256" key="1">
    <source>
        <dbReference type="SAM" id="MobiDB-lite"/>
    </source>
</evidence>
<dbReference type="EMBL" id="LN853679">
    <property type="protein sequence ID" value="CRY96458.1"/>
    <property type="molecule type" value="Genomic_DNA"/>
</dbReference>
<dbReference type="AlphaFoldDB" id="A0A0H5Q3J8"/>
<feature type="region of interest" description="Disordered" evidence="1">
    <location>
        <begin position="133"/>
        <end position="175"/>
    </location>
</feature>
<protein>
    <submittedName>
        <fullName evidence="2">Uncharacterized protein</fullName>
    </submittedName>
</protein>
<feature type="compositionally biased region" description="Low complexity" evidence="1">
    <location>
        <begin position="146"/>
        <end position="156"/>
    </location>
</feature>
<sequence length="175" mass="18909">MHRRISRPDKQSVAVCEVMHYHSSDAPEPKRITRKNLMPTLKPRISISLEPEQLAILDRFAKATDTPRATVVSELLAAALPQLSKVSELCELAQAAPKRLLKSLENDLSNATVEVMGGLQKASDDYENMLTRVLGGDSSKERVSGASLAAKRTAAAPKKRSSGPSDPHLLTGGSK</sequence>